<feature type="transmembrane region" description="Helical" evidence="1">
    <location>
        <begin position="755"/>
        <end position="774"/>
    </location>
</feature>
<protein>
    <recommendedName>
        <fullName evidence="3">Ig-like domain-containing protein</fullName>
    </recommendedName>
</protein>
<evidence type="ECO:0000256" key="2">
    <source>
        <dbReference type="SAM" id="SignalP"/>
    </source>
</evidence>
<keyword evidence="5" id="KW-1185">Reference proteome</keyword>
<keyword evidence="1" id="KW-0472">Membrane</keyword>
<dbReference type="EMBL" id="JAUDCG010000013">
    <property type="protein sequence ID" value="MDM8156852.1"/>
    <property type="molecule type" value="Genomic_DNA"/>
</dbReference>
<sequence>MKCLKRLLQGCICAATAISLTSGIAFAAESKERTTTSVAKVGDTYYDSLAEAVNAIETEGTIELVKDAEVNTVINVFEGKSITVELGNHSITPSAKCSSGKIFRNYGTLTIRGDAQGTIDASAKTDEWIAIENRGELSVESGTIVGNMRAILVTDQGSAEISGGTIESRVSNAGDSGAIVVSNGSLTVSGDAVIIGEDVAVRSTDGDVHITQNAHLIGQFGIMLFNNPTENEPTSGHSSLTMNGGIVEATYGFALSGNNLQSALCSAEITGGTLLAPQEATAIYWPMEGELTIGGNAIVEGGTGIEAKMGTITIQDQAMITGTGDWLEDRPNAGGSQSEGSALLASTQMYGANTTQYINSPDLTVKVLGGTLTGIKGNAITVYNTEDTDAQEAMVSVAKGELICSDGRANVKVIMDSGNDTTELISSEDENTLITAGSMTEVSVSSQSASAIVNQDGKTAYYGNVEDALKANDSSAASNVNIYVIKDSAIGQEALASKNVRLTTAKGIELQIRSDVEDMIVKETLNADGSKTYELVEASQLKAPSVEIHADRTSAHAGETITLSAVAAHDEKVAYSYAWYKDGVLLTGADNAELSVTEGGDYTVVVTASKQNGNEILYSAETTSVPIRCTIEPHDYVWKVVKEATETADGLRQQVCTICGDVKAEEVIPALKTAGDATKLKDLIDQVAALNSKDYTERSWKVLMEKWDAARKVMEAADADQKSIDAAYQELLAAYNDLELAEEESIPTAAMQSSALAFGAAALLTGLGVLGIALRKRHLER</sequence>
<keyword evidence="1" id="KW-0812">Transmembrane</keyword>
<reference evidence="5" key="2">
    <citation type="submission" date="2023-06" db="EMBL/GenBank/DDBJ databases">
        <title>Identification and characterization of horizontal gene transfer across gut microbiota members of farm animals based on homology search.</title>
        <authorList>
            <person name="Zeman M."/>
            <person name="Kubasova T."/>
            <person name="Jahodarova E."/>
            <person name="Nykrynova M."/>
            <person name="Rychlik I."/>
        </authorList>
    </citation>
    <scope>NUCLEOTIDE SEQUENCE [LARGE SCALE GENOMIC DNA]</scope>
    <source>
        <strain evidence="5">ET39</strain>
    </source>
</reference>
<name>A0ABT7UB54_9FIRM</name>
<evidence type="ECO:0000313" key="5">
    <source>
        <dbReference type="Proteomes" id="UP001529340"/>
    </source>
</evidence>
<evidence type="ECO:0000259" key="3">
    <source>
        <dbReference type="PROSITE" id="PS50835"/>
    </source>
</evidence>
<proteinExistence type="predicted"/>
<gene>
    <name evidence="4" type="ORF">QUV96_04280</name>
</gene>
<accession>A0ABT7UB54</accession>
<dbReference type="InterPro" id="IPR013783">
    <property type="entry name" value="Ig-like_fold"/>
</dbReference>
<comment type="caution">
    <text evidence="4">The sequence shown here is derived from an EMBL/GenBank/DDBJ whole genome shotgun (WGS) entry which is preliminary data.</text>
</comment>
<dbReference type="SUPFAM" id="SSF49299">
    <property type="entry name" value="PKD domain"/>
    <property type="match status" value="1"/>
</dbReference>
<keyword evidence="1" id="KW-1133">Transmembrane helix</keyword>
<feature type="chain" id="PRO_5046587696" description="Ig-like domain-containing protein" evidence="2">
    <location>
        <begin position="28"/>
        <end position="781"/>
    </location>
</feature>
<dbReference type="Gene3D" id="2.60.40.10">
    <property type="entry name" value="Immunoglobulins"/>
    <property type="match status" value="1"/>
</dbReference>
<keyword evidence="2" id="KW-0732">Signal</keyword>
<dbReference type="Gene3D" id="1.20.1270.90">
    <property type="entry name" value="AF1782-like"/>
    <property type="match status" value="1"/>
</dbReference>
<feature type="signal peptide" evidence="2">
    <location>
        <begin position="1"/>
        <end position="27"/>
    </location>
</feature>
<reference evidence="4 5" key="1">
    <citation type="submission" date="2023-06" db="EMBL/GenBank/DDBJ databases">
        <title>Identification and characterization of horizontal gene transfer across gut microbiota members of farm animals based on homology search.</title>
        <authorList>
            <person name="Schwarzerova J."/>
            <person name="Nykrynova M."/>
            <person name="Jureckova K."/>
            <person name="Cejkova D."/>
            <person name="Rychlik I."/>
        </authorList>
    </citation>
    <scope>NUCLEOTIDE SEQUENCE [LARGE SCALE GENOMIC DNA]</scope>
    <source>
        <strain evidence="4 5">ET39</strain>
    </source>
</reference>
<dbReference type="RefSeq" id="WP_289607319.1">
    <property type="nucleotide sequence ID" value="NZ_JAUDCG010000013.1"/>
</dbReference>
<dbReference type="InterPro" id="IPR035986">
    <property type="entry name" value="PKD_dom_sf"/>
</dbReference>
<dbReference type="InterPro" id="IPR007110">
    <property type="entry name" value="Ig-like_dom"/>
</dbReference>
<feature type="domain" description="Ig-like" evidence="3">
    <location>
        <begin position="544"/>
        <end position="623"/>
    </location>
</feature>
<evidence type="ECO:0000256" key="1">
    <source>
        <dbReference type="SAM" id="Phobius"/>
    </source>
</evidence>
<evidence type="ECO:0000313" key="4">
    <source>
        <dbReference type="EMBL" id="MDM8156852.1"/>
    </source>
</evidence>
<reference evidence="4 5" key="3">
    <citation type="submission" date="2023-06" db="EMBL/GenBank/DDBJ databases">
        <authorList>
            <person name="Zeman M."/>
            <person name="Kubasova T."/>
            <person name="Jahodarova E."/>
            <person name="Nykrynova M."/>
            <person name="Rychlik I."/>
        </authorList>
    </citation>
    <scope>NUCLEOTIDE SEQUENCE [LARGE SCALE GENOMIC DNA]</scope>
    <source>
        <strain evidence="4 5">ET39</strain>
    </source>
</reference>
<organism evidence="4 5">
    <name type="scientific">Amedibacillus dolichus</name>
    <dbReference type="NCBI Taxonomy" id="31971"/>
    <lineage>
        <taxon>Bacteria</taxon>
        <taxon>Bacillati</taxon>
        <taxon>Bacillota</taxon>
        <taxon>Erysipelotrichia</taxon>
        <taxon>Erysipelotrichales</taxon>
        <taxon>Erysipelotrichaceae</taxon>
        <taxon>Amedibacillus</taxon>
    </lineage>
</organism>
<dbReference type="PROSITE" id="PS50835">
    <property type="entry name" value="IG_LIKE"/>
    <property type="match status" value="1"/>
</dbReference>
<dbReference type="Proteomes" id="UP001529340">
    <property type="component" value="Unassembled WGS sequence"/>
</dbReference>